<dbReference type="Proteomes" id="UP000002941">
    <property type="component" value="Unassembled WGS sequence"/>
</dbReference>
<protein>
    <submittedName>
        <fullName evidence="1">Uncharacterized protein</fullName>
    </submittedName>
</protein>
<proteinExistence type="predicted"/>
<dbReference type="EMBL" id="AKFT01000065">
    <property type="protein sequence ID" value="EJF46337.1"/>
    <property type="molecule type" value="Genomic_DNA"/>
</dbReference>
<name>J0NNJ5_9ACTO</name>
<reference evidence="1 2" key="1">
    <citation type="submission" date="2012-05" db="EMBL/GenBank/DDBJ databases">
        <authorList>
            <person name="Harkins D.M."/>
            <person name="Madupu R."/>
            <person name="Durkin A.S."/>
            <person name="Torralba M."/>
            <person name="Methe B."/>
            <person name="Sutton G.G."/>
            <person name="Nelson K.E."/>
        </authorList>
    </citation>
    <scope>NUCLEOTIDE SEQUENCE [LARGE SCALE GENOMIC DNA]</scope>
    <source>
        <strain evidence="1 2">F0489</strain>
    </source>
</reference>
<evidence type="ECO:0000313" key="2">
    <source>
        <dbReference type="Proteomes" id="UP000002941"/>
    </source>
</evidence>
<comment type="caution">
    <text evidence="1">The sequence shown here is derived from an EMBL/GenBank/DDBJ whole genome shotgun (WGS) entry which is preliminary data.</text>
</comment>
<accession>J0NNJ5</accession>
<evidence type="ECO:0000313" key="1">
    <source>
        <dbReference type="EMBL" id="EJF46337.1"/>
    </source>
</evidence>
<keyword evidence="2" id="KW-1185">Reference proteome</keyword>
<sequence>MTARNRNCLCGWSDVSLLISLSLVCADRAYQLFISDNAQ</sequence>
<dbReference type="AlphaFoldDB" id="J0NNJ5"/>
<gene>
    <name evidence="1" type="ORF">HMPREF1318_0171</name>
</gene>
<organism evidence="1 2">
    <name type="scientific">Actinomyces massiliensis F0489</name>
    <dbReference type="NCBI Taxonomy" id="1125718"/>
    <lineage>
        <taxon>Bacteria</taxon>
        <taxon>Bacillati</taxon>
        <taxon>Actinomycetota</taxon>
        <taxon>Actinomycetes</taxon>
        <taxon>Actinomycetales</taxon>
        <taxon>Actinomycetaceae</taxon>
        <taxon>Actinomyces</taxon>
    </lineage>
</organism>